<dbReference type="GO" id="GO:0009401">
    <property type="term" value="P:phosphoenolpyruvate-dependent sugar phosphotransferase system"/>
    <property type="evidence" value="ECO:0007669"/>
    <property type="project" value="InterPro"/>
</dbReference>
<dbReference type="InterPro" id="IPR036095">
    <property type="entry name" value="PTS_EIIB-like_sf"/>
</dbReference>
<evidence type="ECO:0000313" key="4">
    <source>
        <dbReference type="Proteomes" id="UP000218689"/>
    </source>
</evidence>
<dbReference type="Proteomes" id="UP000218689">
    <property type="component" value="Unassembled WGS sequence"/>
</dbReference>
<dbReference type="InterPro" id="IPR003501">
    <property type="entry name" value="PTS_EIIB_2/3"/>
</dbReference>
<dbReference type="AlphaFoldDB" id="A0A224X6I0"/>
<feature type="domain" description="PTS EIIB type-2" evidence="2">
    <location>
        <begin position="3"/>
        <end position="102"/>
    </location>
</feature>
<dbReference type="Pfam" id="PF02302">
    <property type="entry name" value="PTS_IIB"/>
    <property type="match status" value="1"/>
</dbReference>
<dbReference type="Gene3D" id="3.40.50.2300">
    <property type="match status" value="1"/>
</dbReference>
<dbReference type="OrthoDB" id="6505030at2"/>
<name>A0A224X6I0_9LACT</name>
<dbReference type="PROSITE" id="PS51099">
    <property type="entry name" value="PTS_EIIB_TYPE_2"/>
    <property type="match status" value="1"/>
</dbReference>
<dbReference type="SUPFAM" id="SSF52794">
    <property type="entry name" value="PTS system IIB component-like"/>
    <property type="match status" value="1"/>
</dbReference>
<organism evidence="3 4">
    <name type="scientific">Pseudolactococcus reticulitermitis</name>
    <dbReference type="NCBI Taxonomy" id="2025039"/>
    <lineage>
        <taxon>Bacteria</taxon>
        <taxon>Bacillati</taxon>
        <taxon>Bacillota</taxon>
        <taxon>Bacilli</taxon>
        <taxon>Lactobacillales</taxon>
        <taxon>Streptococcaceae</taxon>
        <taxon>Pseudolactococcus</taxon>
    </lineage>
</organism>
<evidence type="ECO:0000259" key="2">
    <source>
        <dbReference type="PROSITE" id="PS51099"/>
    </source>
</evidence>
<dbReference type="InterPro" id="IPR013011">
    <property type="entry name" value="PTS_EIIB_2"/>
</dbReference>
<protein>
    <recommendedName>
        <fullName evidence="2">PTS EIIB type-2 domain-containing protein</fullName>
    </recommendedName>
</protein>
<dbReference type="EMBL" id="BEDT01000001">
    <property type="protein sequence ID" value="GAX47090.1"/>
    <property type="molecule type" value="Genomic_DNA"/>
</dbReference>
<dbReference type="GO" id="GO:0008982">
    <property type="term" value="F:protein-N(PI)-phosphohistidine-sugar phosphotransferase activity"/>
    <property type="evidence" value="ECO:0007669"/>
    <property type="project" value="InterPro"/>
</dbReference>
<accession>A0A224X6I0</accession>
<proteinExistence type="predicted"/>
<keyword evidence="1" id="KW-0808">Transferase</keyword>
<reference evidence="4" key="1">
    <citation type="submission" date="2017-08" db="EMBL/GenBank/DDBJ databases">
        <title>Draft genome sequence of Lactococcus sp. strain Rs-Y01, isolated from the gut of the lower termite Reticulitermes speratus.</title>
        <authorList>
            <person name="Ohkuma M."/>
            <person name="Yuki M."/>
        </authorList>
    </citation>
    <scope>NUCLEOTIDE SEQUENCE [LARGE SCALE GENOMIC DNA]</scope>
    <source>
        <strain evidence="4">Rs-Y01</strain>
    </source>
</reference>
<comment type="caution">
    <text evidence="3">The sequence shown here is derived from an EMBL/GenBank/DDBJ whole genome shotgun (WGS) entry which is preliminary data.</text>
</comment>
<evidence type="ECO:0000256" key="1">
    <source>
        <dbReference type="ARBA" id="ARBA00022679"/>
    </source>
</evidence>
<keyword evidence="4" id="KW-1185">Reference proteome</keyword>
<sequence>MKQKLIVACGSGVATSQTIASKIASQFEDDGIDFVVEAVDYKSIQNELPSAGIYVYVAQPDEAVLAKADELGIKVFPGIPFLTGMGMAEVYQEIVTVINERG</sequence>
<evidence type="ECO:0000313" key="3">
    <source>
        <dbReference type="EMBL" id="GAX47090.1"/>
    </source>
</evidence>
<dbReference type="CDD" id="cd05566">
    <property type="entry name" value="PTS_IIB_galactitol"/>
    <property type="match status" value="1"/>
</dbReference>
<gene>
    <name evidence="3" type="ORF">RsY01_671</name>
</gene>
<dbReference type="RefSeq" id="WP_094784135.1">
    <property type="nucleotide sequence ID" value="NZ_BEDT01000001.1"/>
</dbReference>